<dbReference type="NCBIfam" id="TIGR01167">
    <property type="entry name" value="LPXTG_anchor"/>
    <property type="match status" value="1"/>
</dbReference>
<dbReference type="PROSITE" id="PS50847">
    <property type="entry name" value="GRAM_POS_ANCHORING"/>
    <property type="match status" value="1"/>
</dbReference>
<keyword evidence="6" id="KW-0812">Transmembrane</keyword>
<dbReference type="Pfam" id="PF00746">
    <property type="entry name" value="Gram_pos_anchor"/>
    <property type="match status" value="1"/>
</dbReference>
<evidence type="ECO:0000313" key="8">
    <source>
        <dbReference type="EMBL" id="KOY75952.1"/>
    </source>
</evidence>
<dbReference type="InterPro" id="IPR019931">
    <property type="entry name" value="LPXTG_anchor"/>
</dbReference>
<keyword evidence="2" id="KW-0964">Secreted</keyword>
<evidence type="ECO:0000256" key="3">
    <source>
        <dbReference type="ARBA" id="ARBA00022729"/>
    </source>
</evidence>
<feature type="region of interest" description="Disordered" evidence="5">
    <location>
        <begin position="210"/>
        <end position="240"/>
    </location>
</feature>
<gene>
    <name evidence="8" type="ORF">RZ71_03810</name>
</gene>
<dbReference type="Gene3D" id="2.60.40.4300">
    <property type="match status" value="3"/>
</dbReference>
<evidence type="ECO:0000256" key="1">
    <source>
        <dbReference type="ARBA" id="ARBA00022512"/>
    </source>
</evidence>
<feature type="region of interest" description="Disordered" evidence="5">
    <location>
        <begin position="830"/>
        <end position="1057"/>
    </location>
</feature>
<dbReference type="InterPro" id="IPR022263">
    <property type="entry name" value="KxYKxGKxW"/>
</dbReference>
<sequence length="1088" mass="114664">MNKEVKEKKILHKVKKNWVVIGMATISLLGTGYVVSQGTDVAPASVVAHADEQSSSYQADPNSVSATITNVDASTQNVTPGKSVNYEVSLNNNDNLGRVIPKGTKITFTVNPQSGKKFSDLFSSISAYTKYGNANVFDVSTNDNVVTLTTNTDLYPSDSKINVSLLVNEGPQDAPDSTYDATVSASMDYAGTTSNVPVSNNNISVLQKKKSDVKPVDSQAGQMGARPLNIPDNTKPNTPANWNTYPDDVPDYPLSNTYKNLIQYSGDTANAGYAPIVTNKDGKPYFVVVAELNPNSKDNTVHGRAITLLNRNSDKSSFDTNNFRLYAIVDGKYKDITNEPGVYLKSEYGNPMFDYSASKYTDDTVDFVAYLTYSDLTTNYGVDGYLKYTVGDDPTVNNVPPMHANVSIVPASDNIGKSWIISPDTTVYTDKDGNYTYNSGSLTNGVNVFQAIDGNPAKYVAVNNPQIKVANEDNLNDGQVINVAQHSTKDVNLTYSADGAVNSLAKLHVINPYVSVPDQQVTRNVKVNYVDSVTGKVLKTDTGSSVFKATGVKDTRDNLITWGNWSNVSGDGTYNFTVPTIDGYVPEDSSNVSGTLAPLGNDVTRTVLMDPTEQVTSTNTVPVIAIPRDQTKTITTTGNVGTGTEFAPIDGYQETKNVTFTRTGTKNQKTGDVTWGKFTPDSQTVSFTAPNIPGYYLTSKSQKDNKVTAPKTDGPRVINLSFLYKPMSDVSRTTKGNVLINYIDEETKQAIHDSYSKDFEFTQAGKKNDQTGETVWDDNGYTPASQSYSVDSPKIDGYELVNPSQSTVSGTIDGGDDGIVETVAYKKVATPSSSASDSSAASSEASQSSSAASSSADSSSAESSAQSSSAESSAQSSSAESSAQSSSAESSAQSSSAESSAQSSSAESSAQSSSAESSAQSSSAESSAQSSSAESSAQSSSAESSAQSSSAESSAESSKAESSATSSSAESSAQSSSAESSAQSSSAESSASSHVVVPSPVSPNHGNNNGKPAADKHETSTPTAVNHKNNGGTPAAENKVTNASANKEANRLPQTGDQTHENVVVAIGSALIAMALGLVFFGSRRRRK</sequence>
<dbReference type="Pfam" id="PF19258">
    <property type="entry name" value="KxYKxGKxW_sig"/>
    <property type="match status" value="1"/>
</dbReference>
<keyword evidence="4" id="KW-0572">Peptidoglycan-anchor</keyword>
<keyword evidence="6" id="KW-1133">Transmembrane helix</keyword>
<accession>A0A0M9DCF0</accession>
<feature type="compositionally biased region" description="Polar residues" evidence="5">
    <location>
        <begin position="1039"/>
        <end position="1057"/>
    </location>
</feature>
<dbReference type="AlphaFoldDB" id="A0A0M9DCF0"/>
<feature type="transmembrane region" description="Helical" evidence="6">
    <location>
        <begin position="18"/>
        <end position="35"/>
    </location>
</feature>
<dbReference type="InterPro" id="IPR041495">
    <property type="entry name" value="Mub_B2"/>
</dbReference>
<dbReference type="NCBIfam" id="TIGR03715">
    <property type="entry name" value="KxYKxGKxW"/>
    <property type="match status" value="1"/>
</dbReference>
<comment type="caution">
    <text evidence="8">The sequence shown here is derived from an EMBL/GenBank/DDBJ whole genome shotgun (WGS) entry which is preliminary data.</text>
</comment>
<feature type="compositionally biased region" description="Polar residues" evidence="5">
    <location>
        <begin position="231"/>
        <end position="240"/>
    </location>
</feature>
<keyword evidence="9" id="KW-1185">Reference proteome</keyword>
<dbReference type="EMBL" id="JXCY01000007">
    <property type="protein sequence ID" value="KOY75952.1"/>
    <property type="molecule type" value="Genomic_DNA"/>
</dbReference>
<evidence type="ECO:0000256" key="4">
    <source>
        <dbReference type="ARBA" id="ARBA00023088"/>
    </source>
</evidence>
<evidence type="ECO:0000256" key="6">
    <source>
        <dbReference type="SAM" id="Phobius"/>
    </source>
</evidence>
<proteinExistence type="predicted"/>
<evidence type="ECO:0000259" key="7">
    <source>
        <dbReference type="PROSITE" id="PS50847"/>
    </source>
</evidence>
<feature type="compositionally biased region" description="Polar residues" evidence="5">
    <location>
        <begin position="1020"/>
        <end position="1032"/>
    </location>
</feature>
<feature type="compositionally biased region" description="Low complexity" evidence="5">
    <location>
        <begin position="832"/>
        <end position="1010"/>
    </location>
</feature>
<feature type="transmembrane region" description="Helical" evidence="6">
    <location>
        <begin position="1063"/>
        <end position="1082"/>
    </location>
</feature>
<name>A0A0M9DCF0_9LACO</name>
<feature type="domain" description="Gram-positive cocci surface proteins LPxTG" evidence="7">
    <location>
        <begin position="1052"/>
        <end position="1088"/>
    </location>
</feature>
<evidence type="ECO:0000313" key="9">
    <source>
        <dbReference type="Proteomes" id="UP000037778"/>
    </source>
</evidence>
<keyword evidence="1" id="KW-0134">Cell wall</keyword>
<dbReference type="RefSeq" id="WP_053792175.1">
    <property type="nucleotide sequence ID" value="NZ_JXCY01000007.1"/>
</dbReference>
<dbReference type="Pfam" id="PF17966">
    <property type="entry name" value="Muc_B2"/>
    <property type="match status" value="3"/>
</dbReference>
<keyword evidence="3" id="KW-0732">Signal</keyword>
<feature type="region of interest" description="Disordered" evidence="5">
    <location>
        <begin position="764"/>
        <end position="793"/>
    </location>
</feature>
<evidence type="ECO:0000256" key="5">
    <source>
        <dbReference type="SAM" id="MobiDB-lite"/>
    </source>
</evidence>
<keyword evidence="6" id="KW-0472">Membrane</keyword>
<reference evidence="8 9" key="1">
    <citation type="journal article" date="2015" name="Genome Biol. Evol.">
        <title>Functionally Structured Genomes in Lactobacillus kunkeei Colonizing the Honey Crop and Food Products of Honeybees and Stingless Bees.</title>
        <authorList>
            <person name="Tamarit D."/>
            <person name="Ellegaard K.M."/>
            <person name="Wikander J."/>
            <person name="Olofsson T."/>
            <person name="Vasquez A."/>
            <person name="Andersson S.G."/>
        </authorList>
    </citation>
    <scope>NUCLEOTIDE SEQUENCE [LARGE SCALE GENOMIC DNA]</scope>
    <source>
        <strain evidence="8 9">LAko</strain>
    </source>
</reference>
<evidence type="ECO:0000256" key="2">
    <source>
        <dbReference type="ARBA" id="ARBA00022525"/>
    </source>
</evidence>
<organism evidence="8 9">
    <name type="scientific">Apilactobacillus kunkeei</name>
    <dbReference type="NCBI Taxonomy" id="148814"/>
    <lineage>
        <taxon>Bacteria</taxon>
        <taxon>Bacillati</taxon>
        <taxon>Bacillota</taxon>
        <taxon>Bacilli</taxon>
        <taxon>Lactobacillales</taxon>
        <taxon>Lactobacillaceae</taxon>
        <taxon>Apilactobacillus</taxon>
    </lineage>
</organism>
<dbReference type="PATRIC" id="fig|148814.8.peg.1306"/>
<protein>
    <recommendedName>
        <fullName evidence="7">Gram-positive cocci surface proteins LPxTG domain-containing protein</fullName>
    </recommendedName>
</protein>
<dbReference type="Proteomes" id="UP000037778">
    <property type="component" value="Unassembled WGS sequence"/>
</dbReference>